<sequence>MRAHRIAFRKQLAPESGPPTTQSTFSLLDHTNASRPTDRSQVVVLLEPLASVAKAEIETYSESPAILPSSIFLSRQTFFHARTRNGKPSSAQAGSGDPLRCVQRRGSRSIQVRHTARMVVREPPSEDPSSFDDSRRIRPWMVCKEKQRNELDGVSVGRNANSLVQDFYVGMLDEDSGNATMTRSRSSLSPAQRMKSTVNAPKELAYALPAGGSMRSSLLSLSSGLTATLESKVEARVDQTALRDSSPSSSDGRSSGSQKSAASGLLCAGSKETHTTDNSSIDMAAEMDSSAKNITDKALDIPGVPKPISTSGGGKKKKKGGR</sequence>
<evidence type="ECO:0000313" key="2">
    <source>
        <dbReference type="EMBL" id="SPO29997.1"/>
    </source>
</evidence>
<feature type="region of interest" description="Disordered" evidence="1">
    <location>
        <begin position="83"/>
        <end position="108"/>
    </location>
</feature>
<evidence type="ECO:0000256" key="1">
    <source>
        <dbReference type="SAM" id="MobiDB-lite"/>
    </source>
</evidence>
<feature type="compositionally biased region" description="Low complexity" evidence="1">
    <location>
        <begin position="243"/>
        <end position="257"/>
    </location>
</feature>
<feature type="compositionally biased region" description="Polar residues" evidence="1">
    <location>
        <begin position="18"/>
        <end position="35"/>
    </location>
</feature>
<name>A0A5C3EJU7_9BASI</name>
<feature type="region of interest" description="Disordered" evidence="1">
    <location>
        <begin position="1"/>
        <end position="37"/>
    </location>
</feature>
<protein>
    <submittedName>
        <fullName evidence="2">Uncharacterized protein</fullName>
    </submittedName>
</protein>
<gene>
    <name evidence="2" type="ORF">UTRI_05836</name>
</gene>
<dbReference type="AlphaFoldDB" id="A0A5C3EJU7"/>
<evidence type="ECO:0000313" key="3">
    <source>
        <dbReference type="Proteomes" id="UP000324022"/>
    </source>
</evidence>
<accession>A0A5C3EJU7</accession>
<feature type="region of interest" description="Disordered" evidence="1">
    <location>
        <begin position="238"/>
        <end position="322"/>
    </location>
</feature>
<proteinExistence type="predicted"/>
<organism evidence="2 3">
    <name type="scientific">Ustilago trichophora</name>
    <dbReference type="NCBI Taxonomy" id="86804"/>
    <lineage>
        <taxon>Eukaryota</taxon>
        <taxon>Fungi</taxon>
        <taxon>Dikarya</taxon>
        <taxon>Basidiomycota</taxon>
        <taxon>Ustilaginomycotina</taxon>
        <taxon>Ustilaginomycetes</taxon>
        <taxon>Ustilaginales</taxon>
        <taxon>Ustilaginaceae</taxon>
        <taxon>Ustilago</taxon>
    </lineage>
</organism>
<dbReference type="Proteomes" id="UP000324022">
    <property type="component" value="Unassembled WGS sequence"/>
</dbReference>
<reference evidence="2 3" key="1">
    <citation type="submission" date="2018-03" db="EMBL/GenBank/DDBJ databases">
        <authorList>
            <person name="Guldener U."/>
        </authorList>
    </citation>
    <scope>NUCLEOTIDE SEQUENCE [LARGE SCALE GENOMIC DNA]</scope>
    <source>
        <strain evidence="2 3">NBRC100155</strain>
    </source>
</reference>
<keyword evidence="3" id="KW-1185">Reference proteome</keyword>
<dbReference type="EMBL" id="OOIN01000031">
    <property type="protein sequence ID" value="SPO29997.1"/>
    <property type="molecule type" value="Genomic_DNA"/>
</dbReference>